<comment type="caution">
    <text evidence="3">The sequence shown here is derived from an EMBL/GenBank/DDBJ whole genome shotgun (WGS) entry which is preliminary data.</text>
</comment>
<accession>A0ABS3M652</accession>
<dbReference type="InterPro" id="IPR001478">
    <property type="entry name" value="PDZ"/>
</dbReference>
<dbReference type="RefSeq" id="WP_146157019.1">
    <property type="nucleotide sequence ID" value="NZ_JAERMS010000021.1"/>
</dbReference>
<sequence length="394" mass="43717">MPALRRNIVLGILSVLYAVSSHAGLNDSIPFKYAGHLYFPAVVNDSIRCNLIFDTGGADIFGVDSVFLAQSKWKPSSFAEAKAGGAAGAIRVRIITDSTKVTIGDNESAYTIVPIFSLRDILGCHADGIIGNRDVNTTLFEINFEHGYMRRHHSMPAKIAEYTRIPIVYKNHKILFDATVRIGNTVIRGPFLMDTGSGGTIDFTSEATRKYKLDSIRRKKQITDISNFGIGSKEKEYYTDMQSDLIVIGEDTIKKRVVSYLPQGVGALSKRKYLGIVGNAIWSKYNLLLDIVHQCVYVKRFKKDKAASAEYDYGFRNRTDICDGWIVSSLVRDGDAAKAGMELGDTIVAVNGKPAKAFTWDEEENVDDVPVQILDIKGVDGKAKRVKLEARERW</sequence>
<proteinExistence type="predicted"/>
<name>A0ABS3M652_9BACT</name>
<dbReference type="Proteomes" id="UP000664265">
    <property type="component" value="Unassembled WGS sequence"/>
</dbReference>
<dbReference type="SUPFAM" id="SSF50156">
    <property type="entry name" value="PDZ domain-like"/>
    <property type="match status" value="1"/>
</dbReference>
<protein>
    <recommendedName>
        <fullName evidence="2">PDZ domain-containing protein</fullName>
    </recommendedName>
</protein>
<dbReference type="InterPro" id="IPR021109">
    <property type="entry name" value="Peptidase_aspartic_dom_sf"/>
</dbReference>
<feature type="signal peptide" evidence="1">
    <location>
        <begin position="1"/>
        <end position="23"/>
    </location>
</feature>
<dbReference type="EMBL" id="JAERMS010000021">
    <property type="protein sequence ID" value="MBO1363614.1"/>
    <property type="molecule type" value="Genomic_DNA"/>
</dbReference>
<reference evidence="3 4" key="1">
    <citation type="submission" date="2021-01" db="EMBL/GenBank/DDBJ databases">
        <title>Prevotella A2931 sp. nov.</title>
        <authorList>
            <person name="Buhl M."/>
            <person name="Oberhettinger P."/>
        </authorList>
    </citation>
    <scope>NUCLEOTIDE SEQUENCE [LARGE SCALE GENOMIC DNA]</scope>
    <source>
        <strain evidence="3 4">A2931</strain>
    </source>
</reference>
<keyword evidence="1" id="KW-0732">Signal</keyword>
<feature type="domain" description="PDZ" evidence="2">
    <location>
        <begin position="297"/>
        <end position="362"/>
    </location>
</feature>
<evidence type="ECO:0000256" key="1">
    <source>
        <dbReference type="SAM" id="SignalP"/>
    </source>
</evidence>
<organism evidence="3 4">
    <name type="scientific">Prevotella illustrans</name>
    <dbReference type="NCBI Taxonomy" id="2800387"/>
    <lineage>
        <taxon>Bacteria</taxon>
        <taxon>Pseudomonadati</taxon>
        <taxon>Bacteroidota</taxon>
        <taxon>Bacteroidia</taxon>
        <taxon>Bacteroidales</taxon>
        <taxon>Prevotellaceae</taxon>
        <taxon>Prevotella</taxon>
    </lineage>
</organism>
<evidence type="ECO:0000313" key="4">
    <source>
        <dbReference type="Proteomes" id="UP000664265"/>
    </source>
</evidence>
<evidence type="ECO:0000313" key="3">
    <source>
        <dbReference type="EMBL" id="MBO1363614.1"/>
    </source>
</evidence>
<evidence type="ECO:0000259" key="2">
    <source>
        <dbReference type="PROSITE" id="PS50106"/>
    </source>
</evidence>
<dbReference type="Gene3D" id="2.40.70.10">
    <property type="entry name" value="Acid Proteases"/>
    <property type="match status" value="1"/>
</dbReference>
<dbReference type="Gene3D" id="2.30.42.10">
    <property type="match status" value="1"/>
</dbReference>
<gene>
    <name evidence="3" type="ORF">JHU38_07500</name>
</gene>
<dbReference type="PROSITE" id="PS50106">
    <property type="entry name" value="PDZ"/>
    <property type="match status" value="1"/>
</dbReference>
<dbReference type="InterPro" id="IPR036034">
    <property type="entry name" value="PDZ_sf"/>
</dbReference>
<keyword evidence="4" id="KW-1185">Reference proteome</keyword>
<feature type="chain" id="PRO_5045677812" description="PDZ domain-containing protein" evidence="1">
    <location>
        <begin position="24"/>
        <end position="394"/>
    </location>
</feature>